<feature type="transmembrane region" description="Helical" evidence="6">
    <location>
        <begin position="464"/>
        <end position="486"/>
    </location>
</feature>
<dbReference type="GO" id="GO:0015093">
    <property type="term" value="F:ferrous iron transmembrane transporter activity"/>
    <property type="evidence" value="ECO:0007669"/>
    <property type="project" value="TreeGrafter"/>
</dbReference>
<keyword evidence="4 6" id="KW-1133">Transmembrane helix</keyword>
<proteinExistence type="inferred from homology"/>
<dbReference type="OrthoDB" id="8215804at2"/>
<dbReference type="InterPro" id="IPR004923">
    <property type="entry name" value="FTR1/Fip1/EfeU"/>
</dbReference>
<evidence type="ECO:0000256" key="5">
    <source>
        <dbReference type="ARBA" id="ARBA00023136"/>
    </source>
</evidence>
<evidence type="ECO:0000256" key="1">
    <source>
        <dbReference type="ARBA" id="ARBA00004141"/>
    </source>
</evidence>
<feature type="signal peptide" evidence="7">
    <location>
        <begin position="1"/>
        <end position="36"/>
    </location>
</feature>
<dbReference type="EMBL" id="CP034437">
    <property type="protein sequence ID" value="AZN41116.1"/>
    <property type="molecule type" value="Genomic_DNA"/>
</dbReference>
<feature type="transmembrane region" description="Helical" evidence="6">
    <location>
        <begin position="383"/>
        <end position="404"/>
    </location>
</feature>
<dbReference type="PANTHER" id="PTHR31632:SF2">
    <property type="entry name" value="PLASMA MEMBRANE IRON PERMEASE"/>
    <property type="match status" value="1"/>
</dbReference>
<evidence type="ECO:0000313" key="9">
    <source>
        <dbReference type="Proteomes" id="UP000272528"/>
    </source>
</evidence>
<feature type="chain" id="PRO_5018770477" evidence="7">
    <location>
        <begin position="37"/>
        <end position="496"/>
    </location>
</feature>
<evidence type="ECO:0000256" key="2">
    <source>
        <dbReference type="ARBA" id="ARBA00008333"/>
    </source>
</evidence>
<feature type="transmembrane region" description="Helical" evidence="6">
    <location>
        <begin position="271"/>
        <end position="294"/>
    </location>
</feature>
<evidence type="ECO:0000256" key="6">
    <source>
        <dbReference type="SAM" id="Phobius"/>
    </source>
</evidence>
<accession>A0A3Q8X6Z2</accession>
<gene>
    <name evidence="8" type="ORF">EJC50_16635</name>
</gene>
<dbReference type="Pfam" id="PF03239">
    <property type="entry name" value="FTR1"/>
    <property type="match status" value="1"/>
</dbReference>
<keyword evidence="7" id="KW-0732">Signal</keyword>
<keyword evidence="9" id="KW-1185">Reference proteome</keyword>
<name>A0A3Q8X6Z2_9BACL</name>
<reference evidence="9" key="1">
    <citation type="submission" date="2018-12" db="EMBL/GenBank/DDBJ databases">
        <title>Genome sequence of Peanibacillus sp.</title>
        <authorList>
            <person name="Subramani G."/>
            <person name="Srinivasan S."/>
            <person name="Kim M.K."/>
        </authorList>
    </citation>
    <scope>NUCLEOTIDE SEQUENCE [LARGE SCALE GENOMIC DNA]</scope>
    <source>
        <strain evidence="9">18JY67-1</strain>
    </source>
</reference>
<evidence type="ECO:0000313" key="8">
    <source>
        <dbReference type="EMBL" id="AZN41116.1"/>
    </source>
</evidence>
<protein>
    <submittedName>
        <fullName evidence="8">FTR1 family iron permease</fullName>
    </submittedName>
</protein>
<dbReference type="KEGG" id="palb:EJC50_16635"/>
<comment type="subcellular location">
    <subcellularLocation>
        <location evidence="1">Membrane</location>
        <topology evidence="1">Multi-pass membrane protein</topology>
    </subcellularLocation>
</comment>
<evidence type="ECO:0000256" key="3">
    <source>
        <dbReference type="ARBA" id="ARBA00022692"/>
    </source>
</evidence>
<feature type="transmembrane region" description="Helical" evidence="6">
    <location>
        <begin position="416"/>
        <end position="444"/>
    </location>
</feature>
<feature type="transmembrane region" description="Helical" evidence="6">
    <location>
        <begin position="306"/>
        <end position="325"/>
    </location>
</feature>
<keyword evidence="5 6" id="KW-0472">Membrane</keyword>
<evidence type="ECO:0000256" key="4">
    <source>
        <dbReference type="ARBA" id="ARBA00022989"/>
    </source>
</evidence>
<comment type="similarity">
    <text evidence="2">Belongs to the oxidase-dependent Fe transporter (OFeT) (TC 9.A.10.1) family.</text>
</comment>
<dbReference type="GO" id="GO:0033573">
    <property type="term" value="C:high-affinity iron permease complex"/>
    <property type="evidence" value="ECO:0007669"/>
    <property type="project" value="InterPro"/>
</dbReference>
<evidence type="ECO:0000256" key="7">
    <source>
        <dbReference type="SAM" id="SignalP"/>
    </source>
</evidence>
<keyword evidence="3 6" id="KW-0812">Transmembrane</keyword>
<dbReference type="Proteomes" id="UP000272528">
    <property type="component" value="Chromosome"/>
</dbReference>
<organism evidence="8 9">
    <name type="scientific">Paenibacillus albus</name>
    <dbReference type="NCBI Taxonomy" id="2495582"/>
    <lineage>
        <taxon>Bacteria</taxon>
        <taxon>Bacillati</taxon>
        <taxon>Bacillota</taxon>
        <taxon>Bacilli</taxon>
        <taxon>Bacillales</taxon>
        <taxon>Paenibacillaceae</taxon>
        <taxon>Paenibacillus</taxon>
    </lineage>
</organism>
<dbReference type="AlphaFoldDB" id="A0A3Q8X6Z2"/>
<dbReference type="PANTHER" id="PTHR31632">
    <property type="entry name" value="IRON TRANSPORTER FTH1"/>
    <property type="match status" value="1"/>
</dbReference>
<feature type="transmembrane region" description="Helical" evidence="6">
    <location>
        <begin position="345"/>
        <end position="363"/>
    </location>
</feature>
<sequence length="496" mass="54137">MLKSTWLNSKMFLKPIVSLFIICAIVFMSSTSWAYAASKDVGAQVASTQVEALVNDLNAGNVEASQKDFAAIKKWWVSNKNEIKQRSLNLALEIDKQIAGISLALLTQKLDDASALASNLKFSITNLKDGAFTDNAGKSQMTLTTYIMKLREAGEFVVKKQWSEAQDQVKLLQQQWLTVEGDVVSQSQSVYNDTERDLVLLDGYLSSSSNREQAASIIDRMVNALAPLADAQYSWWDAALIPLREGFEGLLVIGALLMYAKRADSKPARRWVIGGSTAGLLTCVIVGTVVVLLLSSSAFGHNNLLINGWTGVGASILLLYVSYWLHRNSDAKRWKQLLAEKSSRALSGGHMISLALLSYFAILREGLETVIFLIGMANKMSKMELTAGIMTGFGILIIIAIVMIKAGSRLPIRPVFLVSSAIVFYLCFKFMGAGIHSLQMAGVLPATVEDRLPDLASLSLYPSWYSTLPQLIFLAIGCTAIAFSLVSARRQSPAAQ</sequence>
<dbReference type="RefSeq" id="WP_126016823.1">
    <property type="nucleotide sequence ID" value="NZ_CP034437.1"/>
</dbReference>